<protein>
    <submittedName>
        <fullName evidence="3">Uncharacterized protein</fullName>
    </submittedName>
</protein>
<feature type="region of interest" description="Disordered" evidence="2">
    <location>
        <begin position="122"/>
        <end position="151"/>
    </location>
</feature>
<proteinExistence type="predicted"/>
<evidence type="ECO:0000256" key="1">
    <source>
        <dbReference type="SAM" id="Coils"/>
    </source>
</evidence>
<dbReference type="Proteomes" id="UP000188169">
    <property type="component" value="Unassembled WGS sequence"/>
</dbReference>
<keyword evidence="4" id="KW-1185">Reference proteome</keyword>
<evidence type="ECO:0000313" key="3">
    <source>
        <dbReference type="EMBL" id="SJM36621.1"/>
    </source>
</evidence>
<accession>A0A1R4EDP1</accession>
<feature type="region of interest" description="Disordered" evidence="2">
    <location>
        <begin position="1"/>
        <end position="26"/>
    </location>
</feature>
<gene>
    <name evidence="3" type="ORF">A1019T_00582</name>
</gene>
<feature type="compositionally biased region" description="Polar residues" evidence="2">
    <location>
        <begin position="13"/>
        <end position="25"/>
    </location>
</feature>
<keyword evidence="1" id="KW-0175">Coiled coil</keyword>
<evidence type="ECO:0000256" key="2">
    <source>
        <dbReference type="SAM" id="MobiDB-lite"/>
    </source>
</evidence>
<organism evidence="3 4">
    <name type="scientific">Psychrobacter pasteurii</name>
    <dbReference type="NCBI Taxonomy" id="1945520"/>
    <lineage>
        <taxon>Bacteria</taxon>
        <taxon>Pseudomonadati</taxon>
        <taxon>Pseudomonadota</taxon>
        <taxon>Gammaproteobacteria</taxon>
        <taxon>Moraxellales</taxon>
        <taxon>Moraxellaceae</taxon>
        <taxon>Psychrobacter</taxon>
    </lineage>
</organism>
<feature type="coiled-coil region" evidence="1">
    <location>
        <begin position="172"/>
        <end position="216"/>
    </location>
</feature>
<evidence type="ECO:0000313" key="4">
    <source>
        <dbReference type="Proteomes" id="UP000188169"/>
    </source>
</evidence>
<dbReference type="EMBL" id="FUGD01000052">
    <property type="protein sequence ID" value="SJM36621.1"/>
    <property type="molecule type" value="Genomic_DNA"/>
</dbReference>
<sequence length="228" mass="25852">MKTKAPKPKKINETSGADTANNTDIEVSVKPINPKAATKTNKKLLKNLEKFTPKHTTESGKSVYYPEDRQRIVDQLNKLLSKGHNLTMTKKALAMYHNVNTGTLDSWRKANKIKNEDTESITTHKTLKTSTTPKTKATRLETNPPAADDDRNVTTAGMNHATADQVTDDEYFAIIKKKLDSIEEEIRIFEKRVQEAKELLANEDKLRKELETKREDYLPPAFKRSLGE</sequence>
<reference evidence="4" key="1">
    <citation type="submission" date="2017-02" db="EMBL/GenBank/DDBJ databases">
        <authorList>
            <person name="Mornico D."/>
        </authorList>
    </citation>
    <scope>NUCLEOTIDE SEQUENCE [LARGE SCALE GENOMIC DNA]</scope>
</reference>
<dbReference type="AlphaFoldDB" id="A0A1R4EDP1"/>
<dbReference type="OrthoDB" id="6658569at2"/>
<dbReference type="RefSeq" id="WP_077448020.1">
    <property type="nucleotide sequence ID" value="NZ_FUGD01000052.1"/>
</dbReference>
<name>A0A1R4EDP1_9GAMM</name>